<feature type="non-terminal residue" evidence="2">
    <location>
        <position position="221"/>
    </location>
</feature>
<dbReference type="GO" id="GO:0019901">
    <property type="term" value="F:protein kinase binding"/>
    <property type="evidence" value="ECO:0007669"/>
    <property type="project" value="InterPro"/>
</dbReference>
<feature type="region of interest" description="Disordered" evidence="1">
    <location>
        <begin position="1"/>
        <end position="25"/>
    </location>
</feature>
<organism evidence="2">
    <name type="scientific">Sylvanvirus sp</name>
    <dbReference type="NCBI Taxonomy" id="2487774"/>
    <lineage>
        <taxon>Viruses</taxon>
    </lineage>
</organism>
<protein>
    <recommendedName>
        <fullName evidence="3">Cyclin</fullName>
    </recommendedName>
</protein>
<reference evidence="2" key="1">
    <citation type="submission" date="2018-10" db="EMBL/GenBank/DDBJ databases">
        <title>Hidden diversity of soil giant viruses.</title>
        <authorList>
            <person name="Schulz F."/>
            <person name="Alteio L."/>
            <person name="Goudeau D."/>
            <person name="Ryan E.M."/>
            <person name="Malmstrom R.R."/>
            <person name="Blanchard J."/>
            <person name="Woyke T."/>
        </authorList>
    </citation>
    <scope>NUCLEOTIDE SEQUENCE</scope>
    <source>
        <strain evidence="2">SYV1</strain>
    </source>
</reference>
<accession>A0A3G5AHQ7</accession>
<sequence length="221" mass="25535">MNDRDTMKERVISTDEKDEKGNDNYHMDNDLSKDHNNLRNFPKHPMNSQSTRLEVHDILRRYTLNALDQKAKEAYKESRGYIVSVVGCILEQLFSPKSTDVLPHESKLTLFHAIHPPSISISAYLTRIVNYVNCSSEAIIQSLIHINRILHHVPPFVIHSFNIHRLVLTSLLCSTKFFDDRCCTNKHFANVGGIYTKELNLLEVEFLALINFDLFVTFSVY</sequence>
<dbReference type="InterPro" id="IPR036915">
    <property type="entry name" value="Cyclin-like_sf"/>
</dbReference>
<dbReference type="PANTHER" id="PTHR15615">
    <property type="match status" value="1"/>
</dbReference>
<dbReference type="Gene3D" id="1.10.472.10">
    <property type="entry name" value="Cyclin-like"/>
    <property type="match status" value="1"/>
</dbReference>
<dbReference type="InterPro" id="IPR013922">
    <property type="entry name" value="Cyclin_PHO80-like"/>
</dbReference>
<evidence type="ECO:0000313" key="2">
    <source>
        <dbReference type="EMBL" id="AYV86745.1"/>
    </source>
</evidence>
<dbReference type="PANTHER" id="PTHR15615:SF108">
    <property type="entry name" value="PROTEIN CNPPD1"/>
    <property type="match status" value="1"/>
</dbReference>
<proteinExistence type="predicted"/>
<evidence type="ECO:0008006" key="3">
    <source>
        <dbReference type="Google" id="ProtNLM"/>
    </source>
</evidence>
<evidence type="ECO:0000256" key="1">
    <source>
        <dbReference type="SAM" id="MobiDB-lite"/>
    </source>
</evidence>
<dbReference type="EMBL" id="MK072514">
    <property type="protein sequence ID" value="AYV86745.1"/>
    <property type="molecule type" value="Genomic_DNA"/>
</dbReference>
<dbReference type="Pfam" id="PF08613">
    <property type="entry name" value="Cyclin"/>
    <property type="match status" value="1"/>
</dbReference>
<dbReference type="CDD" id="cd20558">
    <property type="entry name" value="CYCLIN_ScPCL7-like"/>
    <property type="match status" value="1"/>
</dbReference>
<name>A0A3G5AHQ7_9VIRU</name>
<dbReference type="SUPFAM" id="SSF47954">
    <property type="entry name" value="Cyclin-like"/>
    <property type="match status" value="1"/>
</dbReference>
<gene>
    <name evidence="2" type="ORF">Sylvanvirus8_1</name>
</gene>